<evidence type="ECO:0008006" key="4">
    <source>
        <dbReference type="Google" id="ProtNLM"/>
    </source>
</evidence>
<protein>
    <recommendedName>
        <fullName evidence="4">Lipoprotein</fullName>
    </recommendedName>
</protein>
<sequence>MTRKNSVVIFALLLSLLASCKKKEVKDIYALPPDWSGSLDAKLFDFDVDHVPKNFSFGNRNPIPILDIETSNAHCGRFDFQNTTVTVHPTKTKKYVTLKFFYLGKNRFVAINSENRGFFVIYKHSKGFFENFQFFFYPLSLLDEVKEGTEEIFIASSSSETKVETLDECEKGILEQQEIDKRIDEEFKQVSPDLAPP</sequence>
<dbReference type="AlphaFoldDB" id="A0A4R9FQG7"/>
<dbReference type="PROSITE" id="PS51257">
    <property type="entry name" value="PROKAR_LIPOPROTEIN"/>
    <property type="match status" value="1"/>
</dbReference>
<dbReference type="Proteomes" id="UP000297453">
    <property type="component" value="Unassembled WGS sequence"/>
</dbReference>
<dbReference type="OrthoDB" id="9860051at2"/>
<organism evidence="2 3">
    <name type="scientific">Leptospira semungkisensis</name>
    <dbReference type="NCBI Taxonomy" id="2484985"/>
    <lineage>
        <taxon>Bacteria</taxon>
        <taxon>Pseudomonadati</taxon>
        <taxon>Spirochaetota</taxon>
        <taxon>Spirochaetia</taxon>
        <taxon>Leptospirales</taxon>
        <taxon>Leptospiraceae</taxon>
        <taxon>Leptospira</taxon>
    </lineage>
</organism>
<comment type="caution">
    <text evidence="2">The sequence shown here is derived from an EMBL/GenBank/DDBJ whole genome shotgun (WGS) entry which is preliminary data.</text>
</comment>
<keyword evidence="1" id="KW-0732">Signal</keyword>
<feature type="chain" id="PRO_5020698218" description="Lipoprotein" evidence="1">
    <location>
        <begin position="21"/>
        <end position="197"/>
    </location>
</feature>
<reference evidence="2" key="1">
    <citation type="journal article" date="2019" name="PLoS Negl. Trop. Dis.">
        <title>Revisiting the worldwide diversity of Leptospira species in the environment.</title>
        <authorList>
            <person name="Vincent A.T."/>
            <person name="Schiettekatte O."/>
            <person name="Bourhy P."/>
            <person name="Veyrier F.J."/>
            <person name="Picardeau M."/>
        </authorList>
    </citation>
    <scope>NUCLEOTIDE SEQUENCE [LARGE SCALE GENOMIC DNA]</scope>
    <source>
        <strain evidence="2">SSS9</strain>
    </source>
</reference>
<name>A0A4R9FQG7_9LEPT</name>
<accession>A0A4R9FQG7</accession>
<feature type="signal peptide" evidence="1">
    <location>
        <begin position="1"/>
        <end position="20"/>
    </location>
</feature>
<evidence type="ECO:0000313" key="3">
    <source>
        <dbReference type="Proteomes" id="UP000297453"/>
    </source>
</evidence>
<keyword evidence="3" id="KW-1185">Reference proteome</keyword>
<dbReference type="EMBL" id="RQEP01000018">
    <property type="protein sequence ID" value="TGK00821.1"/>
    <property type="molecule type" value="Genomic_DNA"/>
</dbReference>
<gene>
    <name evidence="2" type="ORF">EHO59_12880</name>
</gene>
<dbReference type="RefSeq" id="WP_135588693.1">
    <property type="nucleotide sequence ID" value="NZ_RQEP01000018.1"/>
</dbReference>
<proteinExistence type="predicted"/>
<evidence type="ECO:0000313" key="2">
    <source>
        <dbReference type="EMBL" id="TGK00821.1"/>
    </source>
</evidence>
<evidence type="ECO:0000256" key="1">
    <source>
        <dbReference type="SAM" id="SignalP"/>
    </source>
</evidence>